<dbReference type="AlphaFoldDB" id="A0AAU7CJ53"/>
<dbReference type="PANTHER" id="PTHR34978">
    <property type="entry name" value="POSSIBLE SENSOR-TRANSDUCER PROTEIN BLAR"/>
    <property type="match status" value="1"/>
</dbReference>
<keyword evidence="2" id="KW-1133">Transmembrane helix</keyword>
<keyword evidence="2" id="KW-0472">Membrane</keyword>
<reference evidence="4" key="1">
    <citation type="submission" date="2024-05" db="EMBL/GenBank/DDBJ databases">
        <title>Planctomycetes of the genus Singulisphaera possess chitinolytic capabilities.</title>
        <authorList>
            <person name="Ivanova A."/>
        </authorList>
    </citation>
    <scope>NUCLEOTIDE SEQUENCE</scope>
    <source>
        <strain evidence="4">Ch08T</strain>
    </source>
</reference>
<organism evidence="4">
    <name type="scientific">Singulisphaera sp. Ch08</name>
    <dbReference type="NCBI Taxonomy" id="3120278"/>
    <lineage>
        <taxon>Bacteria</taxon>
        <taxon>Pseudomonadati</taxon>
        <taxon>Planctomycetota</taxon>
        <taxon>Planctomycetia</taxon>
        <taxon>Isosphaerales</taxon>
        <taxon>Isosphaeraceae</taxon>
        <taxon>Singulisphaera</taxon>
    </lineage>
</organism>
<accession>A0AAU7CJ53</accession>
<feature type="domain" description="Peptidase M56" evidence="3">
    <location>
        <begin position="29"/>
        <end position="326"/>
    </location>
</feature>
<evidence type="ECO:0000259" key="3">
    <source>
        <dbReference type="Pfam" id="PF05569"/>
    </source>
</evidence>
<dbReference type="Pfam" id="PF05569">
    <property type="entry name" value="Peptidase_M56"/>
    <property type="match status" value="1"/>
</dbReference>
<gene>
    <name evidence="4" type="ORF">V5E97_03380</name>
</gene>
<evidence type="ECO:0000313" key="4">
    <source>
        <dbReference type="EMBL" id="XBH05075.1"/>
    </source>
</evidence>
<feature type="transmembrane region" description="Helical" evidence="2">
    <location>
        <begin position="49"/>
        <end position="73"/>
    </location>
</feature>
<dbReference type="InterPro" id="IPR008756">
    <property type="entry name" value="Peptidase_M56"/>
</dbReference>
<protein>
    <submittedName>
        <fullName evidence="4">M56 family metallopeptidase</fullName>
    </submittedName>
</protein>
<evidence type="ECO:0000256" key="1">
    <source>
        <dbReference type="SAM" id="MobiDB-lite"/>
    </source>
</evidence>
<dbReference type="InterPro" id="IPR011990">
    <property type="entry name" value="TPR-like_helical_dom_sf"/>
</dbReference>
<dbReference type="RefSeq" id="WP_406697872.1">
    <property type="nucleotide sequence ID" value="NZ_CP155447.1"/>
</dbReference>
<feature type="transmembrane region" description="Helical" evidence="2">
    <location>
        <begin position="144"/>
        <end position="163"/>
    </location>
</feature>
<dbReference type="InterPro" id="IPR052173">
    <property type="entry name" value="Beta-lactam_resp_regulator"/>
</dbReference>
<sequence>MTITALTDSRPWLLAGWTMLHFFWVGGLIGLAVALLRRTLRRARPEVRYGVAILGLAVMAIAPVMIASILVLASRPINRQPVSRPFTQAPMSELADVPPSMALSQPPEFPNAAPPDWPHPVTTTGPIAPKQQILVVAARGLPGLWLVGAPATFALLATGLIGTERLRRRSHSLTEGEIPELCRRLATALGLVRPVALGVCDRLMTPVLLGVVRPLILLPTSALTGWSPEQVEMALLHELAHVRRLDNLVNLIQRTIEAVLFFHPAVWWVSGWVRLEREHCCDKLVIAHTGRARPYAELLAALAMPGRSPSRAAVAMAEAPIVDRIRRILNLEDQSMRLSRSFVALVAGLLIAPAVVITSQAGPPDQAKEQPSAPLGTSPKRDARLEPILQRAVHDAESLTSPREQARALTRIAGVQARTGDRDGSRQTFAKAVALAETVALSAPRTAPLFLFKVFNAYLPDYSFDKANDLLAILERFPAVIDTDVSQYSPHILLWVAQAQAKAGFRDEAIGSLRKLLRIAQLPAENDYGKIELFEETMKAQVKLDNKEGIRETLRTANQFYTTTNDKFIKLYAPQAIVTLQAESGDLAGAFNLINQFAIFKEPHNETRRREALFAIVAKVKSGDEKVAIPILREAVQSIGPVKSPFPKQGSTAQSMELKTIAEAEARLGHFAEAIKHAHQINTLQETSSKETLPKRLPYDIKTLQETLPKGTLPDDALSKKLGIRNHEKSIKARTFAFIGEAQAKARDRAGAKQSAEEVASIALTMVDNLQKDGALERASTILAKEGDLEGAFRLADMMTPDRNPNQYMGISRIQRESGDNAGAQRTLDAAMRKLQPRFDALDPNQPERPSTLESEHDRLLRQMSWIQSAQGNLKGALKSAQQINVSTVRVRVMTDLARHQAMANDLEGAMEVIGKFESPKLEAEALEAVLDAFPQRETLKN</sequence>
<feature type="region of interest" description="Disordered" evidence="1">
    <location>
        <begin position="361"/>
        <end position="380"/>
    </location>
</feature>
<feature type="transmembrane region" description="Helical" evidence="2">
    <location>
        <begin position="12"/>
        <end position="37"/>
    </location>
</feature>
<proteinExistence type="predicted"/>
<dbReference type="CDD" id="cd07341">
    <property type="entry name" value="M56_BlaR1_MecR1_like"/>
    <property type="match status" value="1"/>
</dbReference>
<keyword evidence="2" id="KW-0812">Transmembrane</keyword>
<dbReference type="EMBL" id="CP155447">
    <property type="protein sequence ID" value="XBH05075.1"/>
    <property type="molecule type" value="Genomic_DNA"/>
</dbReference>
<evidence type="ECO:0000256" key="2">
    <source>
        <dbReference type="SAM" id="Phobius"/>
    </source>
</evidence>
<name>A0AAU7CJ53_9BACT</name>
<dbReference type="PANTHER" id="PTHR34978:SF3">
    <property type="entry name" value="SLR0241 PROTEIN"/>
    <property type="match status" value="1"/>
</dbReference>
<dbReference type="Gene3D" id="1.25.40.10">
    <property type="entry name" value="Tetratricopeptide repeat domain"/>
    <property type="match status" value="2"/>
</dbReference>